<dbReference type="EMBL" id="CAJPVJ010002323">
    <property type="protein sequence ID" value="CAG2166130.1"/>
    <property type="molecule type" value="Genomic_DNA"/>
</dbReference>
<dbReference type="AlphaFoldDB" id="A0A7R9QIP0"/>
<feature type="compositionally biased region" description="Polar residues" evidence="1">
    <location>
        <begin position="125"/>
        <end position="139"/>
    </location>
</feature>
<gene>
    <name evidence="2" type="ORF">ONB1V03_LOCUS5657</name>
</gene>
<protein>
    <submittedName>
        <fullName evidence="2">Uncharacterized protein</fullName>
    </submittedName>
</protein>
<dbReference type="EMBL" id="OC917148">
    <property type="protein sequence ID" value="CAD7646304.1"/>
    <property type="molecule type" value="Genomic_DNA"/>
</dbReference>
<feature type="region of interest" description="Disordered" evidence="1">
    <location>
        <begin position="84"/>
        <end position="139"/>
    </location>
</feature>
<proteinExistence type="predicted"/>
<evidence type="ECO:0000256" key="1">
    <source>
        <dbReference type="SAM" id="MobiDB-lite"/>
    </source>
</evidence>
<organism evidence="2">
    <name type="scientific">Oppiella nova</name>
    <dbReference type="NCBI Taxonomy" id="334625"/>
    <lineage>
        <taxon>Eukaryota</taxon>
        <taxon>Metazoa</taxon>
        <taxon>Ecdysozoa</taxon>
        <taxon>Arthropoda</taxon>
        <taxon>Chelicerata</taxon>
        <taxon>Arachnida</taxon>
        <taxon>Acari</taxon>
        <taxon>Acariformes</taxon>
        <taxon>Sarcoptiformes</taxon>
        <taxon>Oribatida</taxon>
        <taxon>Brachypylina</taxon>
        <taxon>Oppioidea</taxon>
        <taxon>Oppiidae</taxon>
        <taxon>Oppiella</taxon>
    </lineage>
</organism>
<accession>A0A7R9QIP0</accession>
<reference evidence="2" key="1">
    <citation type="submission" date="2020-11" db="EMBL/GenBank/DDBJ databases">
        <authorList>
            <person name="Tran Van P."/>
        </authorList>
    </citation>
    <scope>NUCLEOTIDE SEQUENCE</scope>
</reference>
<dbReference type="Proteomes" id="UP000728032">
    <property type="component" value="Unassembled WGS sequence"/>
</dbReference>
<sequence length="139" mass="14913">MIAGITIGCPTTLPEFSGRPKLLLVCKSQWVSSLSLPGYASFSPSLSPSHLYPAKRVDPTGSYCLALPFICVNHCLMKCKPYDRSGDSMEGSEDVNVAGDQLAQMSVDQKKESRSGGGHQRNHRTPSSSHRSASNISGN</sequence>
<evidence type="ECO:0000313" key="3">
    <source>
        <dbReference type="Proteomes" id="UP000728032"/>
    </source>
</evidence>
<name>A0A7R9QIP0_9ACAR</name>
<evidence type="ECO:0000313" key="2">
    <source>
        <dbReference type="EMBL" id="CAD7646304.1"/>
    </source>
</evidence>
<feature type="non-terminal residue" evidence="2">
    <location>
        <position position="139"/>
    </location>
</feature>
<keyword evidence="3" id="KW-1185">Reference proteome</keyword>